<protein>
    <submittedName>
        <fullName evidence="9">Hydrogenase nickel incorporation protein HypB</fullName>
    </submittedName>
</protein>
<evidence type="ECO:0000256" key="1">
    <source>
        <dbReference type="ARBA" id="ARBA00006211"/>
    </source>
</evidence>
<comment type="caution">
    <text evidence="9">The sequence shown here is derived from an EMBL/GenBank/DDBJ whole genome shotgun (WGS) entry which is preliminary data.</text>
</comment>
<dbReference type="SUPFAM" id="SSF52540">
    <property type="entry name" value="P-loop containing nucleoside triphosphate hydrolases"/>
    <property type="match status" value="1"/>
</dbReference>
<dbReference type="GO" id="GO:0051604">
    <property type="term" value="P:protein maturation"/>
    <property type="evidence" value="ECO:0007669"/>
    <property type="project" value="InterPro"/>
</dbReference>
<organism evidence="9 10">
    <name type="scientific">Clostridium estertheticum</name>
    <dbReference type="NCBI Taxonomy" id="238834"/>
    <lineage>
        <taxon>Bacteria</taxon>
        <taxon>Bacillati</taxon>
        <taxon>Bacillota</taxon>
        <taxon>Clostridia</taxon>
        <taxon>Eubacteriales</taxon>
        <taxon>Clostridiaceae</taxon>
        <taxon>Clostridium</taxon>
    </lineage>
</organism>
<keyword evidence="7" id="KW-0342">GTP-binding</keyword>
<dbReference type="PIRSF" id="PIRSF005624">
    <property type="entry name" value="Ni-bind_GTPase"/>
    <property type="match status" value="1"/>
</dbReference>
<dbReference type="GO" id="GO:0008270">
    <property type="term" value="F:zinc ion binding"/>
    <property type="evidence" value="ECO:0007669"/>
    <property type="project" value="TreeGrafter"/>
</dbReference>
<dbReference type="GO" id="GO:0003924">
    <property type="term" value="F:GTPase activity"/>
    <property type="evidence" value="ECO:0007669"/>
    <property type="project" value="InterPro"/>
</dbReference>
<dbReference type="InterPro" id="IPR027417">
    <property type="entry name" value="P-loop_NTPase"/>
</dbReference>
<dbReference type="Gene3D" id="3.40.50.300">
    <property type="entry name" value="P-loop containing nucleotide triphosphate hydrolases"/>
    <property type="match status" value="1"/>
</dbReference>
<dbReference type="AlphaFoldDB" id="A0A7Y3STV4"/>
<dbReference type="Proteomes" id="UP000531659">
    <property type="component" value="Unassembled WGS sequence"/>
</dbReference>
<keyword evidence="6" id="KW-0862">Zinc</keyword>
<keyword evidence="2" id="KW-0533">Nickel</keyword>
<evidence type="ECO:0000313" key="9">
    <source>
        <dbReference type="EMBL" id="NNU75281.1"/>
    </source>
</evidence>
<dbReference type="RefSeq" id="WP_171296056.1">
    <property type="nucleotide sequence ID" value="NZ_CP087098.1"/>
</dbReference>
<dbReference type="PANTHER" id="PTHR30134">
    <property type="entry name" value="HYDROGENASE PROTEIN ASSEMBLY PROTEIN, NICKEL CHAPERONE"/>
    <property type="match status" value="1"/>
</dbReference>
<evidence type="ECO:0000256" key="7">
    <source>
        <dbReference type="ARBA" id="ARBA00023134"/>
    </source>
</evidence>
<name>A0A7Y3STV4_9CLOT</name>
<dbReference type="NCBIfam" id="TIGR00073">
    <property type="entry name" value="hypB"/>
    <property type="match status" value="1"/>
</dbReference>
<sequence length="248" mass="27969">MSKINIVKNILETNNEITAKNKKLLDDKGIYVINLMSSPGSGKTSLLERIITNLRDKINIAVIEGDIYTTKDAQRIEAQGVPVVQINTCGACHLDGVMIKSALNSLTIDKLDLLVIENVGNLVCPAEFEIGEDIKICVLSTAEGNDKPLKYPLMFEKSGVIILNKLDLIEFTDFDKKEFYRDIKSINANAHIFETSCVKNQGIDEVCFWLMQKIKNKKLNNIKASQMRIQLKKKKEEKECALQSQEKY</sequence>
<keyword evidence="3" id="KW-0479">Metal-binding</keyword>
<evidence type="ECO:0000256" key="3">
    <source>
        <dbReference type="ARBA" id="ARBA00022723"/>
    </source>
</evidence>
<evidence type="ECO:0000256" key="5">
    <source>
        <dbReference type="ARBA" id="ARBA00022801"/>
    </source>
</evidence>
<reference evidence="9 10" key="1">
    <citation type="submission" date="2020-05" db="EMBL/GenBank/DDBJ databases">
        <title>Complete genome of Clostridium estertheticum subspecies estertheticum, isolated from Vacuum packed lamb meat from New Zealand imported to Switzerland.</title>
        <authorList>
            <person name="Wambui J."/>
            <person name="Stevens M.J.A."/>
            <person name="Stephan R."/>
        </authorList>
    </citation>
    <scope>NUCLEOTIDE SEQUENCE [LARGE SCALE GENOMIC DNA]</scope>
    <source>
        <strain evidence="9 10">CEST001</strain>
    </source>
</reference>
<dbReference type="InterPro" id="IPR003495">
    <property type="entry name" value="CobW/HypB/UreG_nucleotide-bd"/>
</dbReference>
<evidence type="ECO:0000256" key="2">
    <source>
        <dbReference type="ARBA" id="ARBA00022596"/>
    </source>
</evidence>
<dbReference type="EMBL" id="JABEYB010000003">
    <property type="protein sequence ID" value="NNU75281.1"/>
    <property type="molecule type" value="Genomic_DNA"/>
</dbReference>
<comment type="similarity">
    <text evidence="1">Belongs to the SIMIBI class G3E GTPase family. HypB/HupM subfamily.</text>
</comment>
<dbReference type="PANTHER" id="PTHR30134:SF2">
    <property type="entry name" value="HYDROGENASE MATURATION FACTOR HYPB"/>
    <property type="match status" value="1"/>
</dbReference>
<evidence type="ECO:0000313" key="10">
    <source>
        <dbReference type="Proteomes" id="UP000531659"/>
    </source>
</evidence>
<dbReference type="InterPro" id="IPR004392">
    <property type="entry name" value="Hyd_mat_HypB"/>
</dbReference>
<keyword evidence="4" id="KW-0547">Nucleotide-binding</keyword>
<keyword evidence="5" id="KW-0378">Hydrolase</keyword>
<dbReference type="GO" id="GO:0016151">
    <property type="term" value="F:nickel cation binding"/>
    <property type="evidence" value="ECO:0007669"/>
    <property type="project" value="InterPro"/>
</dbReference>
<gene>
    <name evidence="9" type="primary">hypB</name>
    <name evidence="9" type="ORF">HLQ16_04990</name>
</gene>
<evidence type="ECO:0000259" key="8">
    <source>
        <dbReference type="Pfam" id="PF02492"/>
    </source>
</evidence>
<dbReference type="GO" id="GO:0005525">
    <property type="term" value="F:GTP binding"/>
    <property type="evidence" value="ECO:0007669"/>
    <property type="project" value="UniProtKB-KW"/>
</dbReference>
<evidence type="ECO:0000256" key="4">
    <source>
        <dbReference type="ARBA" id="ARBA00022741"/>
    </source>
</evidence>
<dbReference type="Pfam" id="PF02492">
    <property type="entry name" value="cobW"/>
    <property type="match status" value="1"/>
</dbReference>
<proteinExistence type="inferred from homology"/>
<accession>A0A7Y3STV4</accession>
<evidence type="ECO:0000256" key="6">
    <source>
        <dbReference type="ARBA" id="ARBA00022833"/>
    </source>
</evidence>
<feature type="domain" description="CobW/HypB/UreG nucleotide-binding" evidence="8">
    <location>
        <begin position="32"/>
        <end position="193"/>
    </location>
</feature>